<feature type="region of interest" description="Disordered" evidence="4">
    <location>
        <begin position="1"/>
        <end position="27"/>
    </location>
</feature>
<name>A0AAE1R5E9_9SOLA</name>
<dbReference type="Pfam" id="PF00305">
    <property type="entry name" value="Lipoxygenase"/>
    <property type="match status" value="3"/>
</dbReference>
<evidence type="ECO:0000256" key="3">
    <source>
        <dbReference type="ARBA" id="ARBA00023002"/>
    </source>
</evidence>
<keyword evidence="1" id="KW-0479">Metal-binding</keyword>
<reference evidence="6" key="1">
    <citation type="submission" date="2023-12" db="EMBL/GenBank/DDBJ databases">
        <title>Genome assembly of Anisodus tanguticus.</title>
        <authorList>
            <person name="Wang Y.-J."/>
        </authorList>
    </citation>
    <scope>NUCLEOTIDE SEQUENCE</scope>
    <source>
        <strain evidence="6">KB-2021</strain>
        <tissue evidence="6">Leaf</tissue>
    </source>
</reference>
<dbReference type="Gene3D" id="4.10.372.10">
    <property type="entry name" value="Lipoxygenase-1, Domain 3"/>
    <property type="match status" value="1"/>
</dbReference>
<protein>
    <recommendedName>
        <fullName evidence="5">Lipoxygenase domain-containing protein</fullName>
    </recommendedName>
</protein>
<dbReference type="GO" id="GO:0016702">
    <property type="term" value="F:oxidoreductase activity, acting on single donors with incorporation of molecular oxygen, incorporation of two atoms of oxygen"/>
    <property type="evidence" value="ECO:0007669"/>
    <property type="project" value="InterPro"/>
</dbReference>
<dbReference type="PANTHER" id="PTHR11771">
    <property type="entry name" value="LIPOXYGENASE"/>
    <property type="match status" value="1"/>
</dbReference>
<evidence type="ECO:0000256" key="4">
    <source>
        <dbReference type="SAM" id="MobiDB-lite"/>
    </source>
</evidence>
<organism evidence="6 7">
    <name type="scientific">Anisodus tanguticus</name>
    <dbReference type="NCBI Taxonomy" id="243964"/>
    <lineage>
        <taxon>Eukaryota</taxon>
        <taxon>Viridiplantae</taxon>
        <taxon>Streptophyta</taxon>
        <taxon>Embryophyta</taxon>
        <taxon>Tracheophyta</taxon>
        <taxon>Spermatophyta</taxon>
        <taxon>Magnoliopsida</taxon>
        <taxon>eudicotyledons</taxon>
        <taxon>Gunneridae</taxon>
        <taxon>Pentapetalae</taxon>
        <taxon>asterids</taxon>
        <taxon>lamiids</taxon>
        <taxon>Solanales</taxon>
        <taxon>Solanaceae</taxon>
        <taxon>Solanoideae</taxon>
        <taxon>Hyoscyameae</taxon>
        <taxon>Anisodus</taxon>
    </lineage>
</organism>
<proteinExistence type="predicted"/>
<dbReference type="AlphaFoldDB" id="A0AAE1R5E9"/>
<keyword evidence="2" id="KW-0223">Dioxygenase</keyword>
<comment type="caution">
    <text evidence="6">The sequence shown here is derived from an EMBL/GenBank/DDBJ whole genome shotgun (WGS) entry which is preliminary data.</text>
</comment>
<sequence length="319" mass="37180">MTSRLTTQPQQGEGEEEMGLSPPRQPRTLKSEVWNHFEKTASLYSARRELSTAHIIVVTGQVMAISEKTDEEFAREMLAGVNPVIISRLQEFPPKSKLDPEVYGNQNISITDEHIEDNLHGLTIDDLRTRVPRMEFVLEIWSAIKSWVTEYCNFYYGSDEKILKDNELQNWWKELREVGHGDKKDESWWPKMETPQELIDSCTIIIWTAELEIVAYTNVWMKISHCFGGPKQYLWTQFRSLPLVRGSREAHLKSTQFRAISLCWLPPKSPNSKAKIYARARKAFLRTITTQLQTLLGVSLIQILLRHTSDEIYLRQREW</sequence>
<feature type="domain" description="Lipoxygenase" evidence="5">
    <location>
        <begin position="1"/>
        <end position="125"/>
    </location>
</feature>
<dbReference type="GO" id="GO:0046872">
    <property type="term" value="F:metal ion binding"/>
    <property type="evidence" value="ECO:0007669"/>
    <property type="project" value="UniProtKB-KW"/>
</dbReference>
<dbReference type="Proteomes" id="UP001291623">
    <property type="component" value="Unassembled WGS sequence"/>
</dbReference>
<keyword evidence="3" id="KW-0560">Oxidoreductase</keyword>
<dbReference type="GO" id="GO:0034440">
    <property type="term" value="P:lipid oxidation"/>
    <property type="evidence" value="ECO:0007669"/>
    <property type="project" value="InterPro"/>
</dbReference>
<dbReference type="SUPFAM" id="SSF48484">
    <property type="entry name" value="Lipoxigenase"/>
    <property type="match status" value="2"/>
</dbReference>
<keyword evidence="7" id="KW-1185">Reference proteome</keyword>
<dbReference type="InterPro" id="IPR013819">
    <property type="entry name" value="LipOase_C"/>
</dbReference>
<dbReference type="PROSITE" id="PS51393">
    <property type="entry name" value="LIPOXYGENASE_3"/>
    <property type="match status" value="2"/>
</dbReference>
<evidence type="ECO:0000256" key="1">
    <source>
        <dbReference type="ARBA" id="ARBA00022723"/>
    </source>
</evidence>
<evidence type="ECO:0000313" key="7">
    <source>
        <dbReference type="Proteomes" id="UP001291623"/>
    </source>
</evidence>
<dbReference type="InterPro" id="IPR036226">
    <property type="entry name" value="LipOase_C_sf"/>
</dbReference>
<gene>
    <name evidence="6" type="ORF">RND71_035377</name>
</gene>
<evidence type="ECO:0000256" key="2">
    <source>
        <dbReference type="ARBA" id="ARBA00022964"/>
    </source>
</evidence>
<evidence type="ECO:0000313" key="6">
    <source>
        <dbReference type="EMBL" id="KAK4345201.1"/>
    </source>
</evidence>
<feature type="domain" description="Lipoxygenase" evidence="5">
    <location>
        <begin position="138"/>
        <end position="319"/>
    </location>
</feature>
<dbReference type="EMBL" id="JAVYJV010000019">
    <property type="protein sequence ID" value="KAK4345201.1"/>
    <property type="molecule type" value="Genomic_DNA"/>
</dbReference>
<evidence type="ECO:0000259" key="5">
    <source>
        <dbReference type="PROSITE" id="PS51393"/>
    </source>
</evidence>
<dbReference type="InterPro" id="IPR000907">
    <property type="entry name" value="LipOase"/>
</dbReference>
<dbReference type="InterPro" id="IPR027433">
    <property type="entry name" value="Lipoxygenase_dom_3"/>
</dbReference>
<dbReference type="Gene3D" id="1.20.245.10">
    <property type="entry name" value="Lipoxygenase-1, Domain 5"/>
    <property type="match status" value="1"/>
</dbReference>
<accession>A0AAE1R5E9</accession>